<evidence type="ECO:0000256" key="3">
    <source>
        <dbReference type="SAM" id="MobiDB-lite"/>
    </source>
</evidence>
<dbReference type="Pfam" id="PF00439">
    <property type="entry name" value="Bromodomain"/>
    <property type="match status" value="1"/>
</dbReference>
<sequence length="605" mass="68500">MRAECALIFPYLPSFFCGPIVSKGILRFFSKYALDNGKYECLRAFFNDVWLIFENARHYNTDESDVHITTFEMLKHLGPLANKMLTSAGYCCGEHRTYPPSIILCHSAKGCAIKAREYYWFYDEPCFHPVTGKPIMPRRYRFCDTCYTHAAKSGDKLIAGSDLAVPFGSSPIELDPKKFVMINNVQGARSLHVPGQTGLAACSCFTAKKMQSHWMSCTIKLKDCIGCRLYCGRVMLHHLSECQSDECIVPDCRRRRQGYPTSRLVELESVHFEPRGVSYEAVRRKCMDCSRSYSGTRNLMPPPLRHQPHRAVKRVMSDGDAYQSPVGRKAPQRVMSLPSNVVLEGSSRPLLMLDAMQGPSRQVPNVSNAYAGQCSTPPTTSNWSDSPGPSSRIRGYYQSVGMPLSDLPPNIRIVKRTRPNDEFEHYPPQYVQNGYMPHTPRPQHYHLQPSPLTRSADMGPQLRSIPRGRMTMRPQTPQSAQFMLRPILPDTPKPRYYLRQHPVRQNGQDTPLPYPLSMNHAPYQVIQPPPAKRRRTNASGPYAYEMVKTPSSNHLQYVAKPAPNGYHRPQPRRTPSPMQDPPVLEPYSADTDMVDSGNKSVKSNI</sequence>
<dbReference type="SUPFAM" id="SSF47370">
    <property type="entry name" value="Bromodomain"/>
    <property type="match status" value="1"/>
</dbReference>
<keyword evidence="1 2" id="KW-0103">Bromodomain</keyword>
<evidence type="ECO:0000313" key="6">
    <source>
        <dbReference type="WBParaSite" id="Pan_g17208.t1"/>
    </source>
</evidence>
<feature type="region of interest" description="Disordered" evidence="3">
    <location>
        <begin position="556"/>
        <end position="605"/>
    </location>
</feature>
<dbReference type="WBParaSite" id="Pan_g17208.t1">
    <property type="protein sequence ID" value="Pan_g17208.t1"/>
    <property type="gene ID" value="Pan_g17208"/>
</dbReference>
<dbReference type="Gene3D" id="1.20.920.10">
    <property type="entry name" value="Bromodomain-like"/>
    <property type="match status" value="1"/>
</dbReference>
<keyword evidence="5" id="KW-1185">Reference proteome</keyword>
<evidence type="ECO:0000256" key="2">
    <source>
        <dbReference type="PROSITE-ProRule" id="PRU00035"/>
    </source>
</evidence>
<evidence type="ECO:0000256" key="1">
    <source>
        <dbReference type="ARBA" id="ARBA00023117"/>
    </source>
</evidence>
<dbReference type="SUPFAM" id="SSF57933">
    <property type="entry name" value="TAZ domain"/>
    <property type="match status" value="1"/>
</dbReference>
<accession>A0A7E4V6G5</accession>
<feature type="domain" description="Bromo" evidence="4">
    <location>
        <begin position="1"/>
        <end position="67"/>
    </location>
</feature>
<dbReference type="CDD" id="cd04369">
    <property type="entry name" value="Bromodomain"/>
    <property type="match status" value="1"/>
</dbReference>
<reference evidence="5" key="1">
    <citation type="journal article" date="2013" name="Genetics">
        <title>The draft genome and transcriptome of Panagrellus redivivus are shaped by the harsh demands of a free-living lifestyle.</title>
        <authorList>
            <person name="Srinivasan J."/>
            <person name="Dillman A.R."/>
            <person name="Macchietto M.G."/>
            <person name="Heikkinen L."/>
            <person name="Lakso M."/>
            <person name="Fracchia K.M."/>
            <person name="Antoshechkin I."/>
            <person name="Mortazavi A."/>
            <person name="Wong G."/>
            <person name="Sternberg P.W."/>
        </authorList>
    </citation>
    <scope>NUCLEOTIDE SEQUENCE [LARGE SCALE GENOMIC DNA]</scope>
    <source>
        <strain evidence="5">MT8872</strain>
    </source>
</reference>
<evidence type="ECO:0000259" key="4">
    <source>
        <dbReference type="PROSITE" id="PS50014"/>
    </source>
</evidence>
<dbReference type="PROSITE" id="PS50014">
    <property type="entry name" value="BROMODOMAIN_2"/>
    <property type="match status" value="1"/>
</dbReference>
<proteinExistence type="predicted"/>
<dbReference type="InterPro" id="IPR001487">
    <property type="entry name" value="Bromodomain"/>
</dbReference>
<dbReference type="Proteomes" id="UP000492821">
    <property type="component" value="Unassembled WGS sequence"/>
</dbReference>
<dbReference type="AlphaFoldDB" id="A0A7E4V6G5"/>
<protein>
    <submittedName>
        <fullName evidence="6">Bromo domain-containing protein</fullName>
    </submittedName>
</protein>
<reference evidence="6" key="2">
    <citation type="submission" date="2020-10" db="UniProtKB">
        <authorList>
            <consortium name="WormBaseParasite"/>
        </authorList>
    </citation>
    <scope>IDENTIFICATION</scope>
</reference>
<organism evidence="5 6">
    <name type="scientific">Panagrellus redivivus</name>
    <name type="common">Microworm</name>
    <dbReference type="NCBI Taxonomy" id="6233"/>
    <lineage>
        <taxon>Eukaryota</taxon>
        <taxon>Metazoa</taxon>
        <taxon>Ecdysozoa</taxon>
        <taxon>Nematoda</taxon>
        <taxon>Chromadorea</taxon>
        <taxon>Rhabditida</taxon>
        <taxon>Tylenchina</taxon>
        <taxon>Panagrolaimomorpha</taxon>
        <taxon>Panagrolaimoidea</taxon>
        <taxon>Panagrolaimidae</taxon>
        <taxon>Panagrellus</taxon>
    </lineage>
</organism>
<feature type="compositionally biased region" description="Pro residues" evidence="3">
    <location>
        <begin position="572"/>
        <end position="584"/>
    </location>
</feature>
<dbReference type="InterPro" id="IPR035898">
    <property type="entry name" value="TAZ_dom_sf"/>
</dbReference>
<name>A0A7E4V6G5_PANRE</name>
<evidence type="ECO:0000313" key="5">
    <source>
        <dbReference type="Proteomes" id="UP000492821"/>
    </source>
</evidence>
<dbReference type="InterPro" id="IPR036427">
    <property type="entry name" value="Bromodomain-like_sf"/>
</dbReference>